<evidence type="ECO:0000313" key="1">
    <source>
        <dbReference type="EMBL" id="TGD41662.1"/>
    </source>
</evidence>
<proteinExistence type="predicted"/>
<dbReference type="Gene3D" id="1.10.3540.10">
    <property type="entry name" value="uncharacterized protein from magnetospirillum magneticum domain"/>
    <property type="match status" value="1"/>
</dbReference>
<dbReference type="Proteomes" id="UP000297741">
    <property type="component" value="Unassembled WGS sequence"/>
</dbReference>
<dbReference type="InterPro" id="IPR023137">
    <property type="entry name" value="BrxA_sf"/>
</dbReference>
<sequence length="65" mass="7338">MKYRMPFSVGGLIVKESLAIAQAFRPGKTWREARERLVAEGISSFPKWASQTSLCRVPDLPCQKL</sequence>
<dbReference type="InterPro" id="IPR014948">
    <property type="entry name" value="BrxA"/>
</dbReference>
<evidence type="ECO:0000313" key="2">
    <source>
        <dbReference type="Proteomes" id="UP000297741"/>
    </source>
</evidence>
<dbReference type="Pfam" id="PF08849">
    <property type="entry name" value="BrxA"/>
    <property type="match status" value="1"/>
</dbReference>
<dbReference type="EMBL" id="RPEM01000017">
    <property type="protein sequence ID" value="TGD41662.1"/>
    <property type="molecule type" value="Genomic_DNA"/>
</dbReference>
<accession>A0ABY2KHB0</accession>
<protein>
    <submittedName>
        <fullName evidence="1">DUF1819 family protein</fullName>
    </submittedName>
</protein>
<organism evidence="1 2">
    <name type="scientific">Pseudotabrizicola sediminis</name>
    <dbReference type="NCBI Taxonomy" id="2486418"/>
    <lineage>
        <taxon>Bacteria</taxon>
        <taxon>Pseudomonadati</taxon>
        <taxon>Pseudomonadota</taxon>
        <taxon>Alphaproteobacteria</taxon>
        <taxon>Rhodobacterales</taxon>
        <taxon>Paracoccaceae</taxon>
        <taxon>Pseudotabrizicola</taxon>
    </lineage>
</organism>
<keyword evidence="2" id="KW-1185">Reference proteome</keyword>
<name>A0ABY2KHB0_9RHOB</name>
<comment type="caution">
    <text evidence="1">The sequence shown here is derived from an EMBL/GenBank/DDBJ whole genome shotgun (WGS) entry which is preliminary data.</text>
</comment>
<gene>
    <name evidence="1" type="ORF">EEB11_17725</name>
</gene>
<reference evidence="1 2" key="1">
    <citation type="submission" date="2018-11" db="EMBL/GenBank/DDBJ databases">
        <title>Tabrizicola sp. isolated from sediment of alpine lake.</title>
        <authorList>
            <person name="Liu Z."/>
        </authorList>
    </citation>
    <scope>NUCLEOTIDE SEQUENCE [LARGE SCALE GENOMIC DNA]</scope>
    <source>
        <strain evidence="1 2">DRYC-M-16</strain>
    </source>
</reference>